<dbReference type="EMBL" id="EU959324">
    <property type="protein sequence ID" value="ACG31442.1"/>
    <property type="molecule type" value="mRNA"/>
</dbReference>
<accession>B6T2V9</accession>
<feature type="compositionally biased region" description="Basic and acidic residues" evidence="1">
    <location>
        <begin position="64"/>
        <end position="75"/>
    </location>
</feature>
<name>B6T2V9_MAIZE</name>
<protein>
    <submittedName>
        <fullName evidence="2">Uncharacterized protein</fullName>
    </submittedName>
</protein>
<feature type="region of interest" description="Disordered" evidence="1">
    <location>
        <begin position="43"/>
        <end position="120"/>
    </location>
</feature>
<proteinExistence type="evidence at transcript level"/>
<feature type="compositionally biased region" description="Polar residues" evidence="1">
    <location>
        <begin position="45"/>
        <end position="57"/>
    </location>
</feature>
<evidence type="ECO:0000256" key="1">
    <source>
        <dbReference type="SAM" id="MobiDB-lite"/>
    </source>
</evidence>
<feature type="compositionally biased region" description="Polar residues" evidence="1">
    <location>
        <begin position="109"/>
        <end position="120"/>
    </location>
</feature>
<dbReference type="AlphaFoldDB" id="B6T2V9"/>
<reference evidence="2" key="1">
    <citation type="journal article" date="2009" name="Plant Mol. Biol.">
        <title>Insights into corn genes derived from large-scale cDNA sequencing.</title>
        <authorList>
            <person name="Alexandrov N.N."/>
            <person name="Brover V.V."/>
            <person name="Freidin S."/>
            <person name="Troukhan M.E."/>
            <person name="Tatarinova T.V."/>
            <person name="Zhang H."/>
            <person name="Swaller T.J."/>
            <person name="Lu Y.P."/>
            <person name="Bouck J."/>
            <person name="Flavell R.B."/>
            <person name="Feldmann K.A."/>
        </authorList>
    </citation>
    <scope>NUCLEOTIDE SEQUENCE</scope>
</reference>
<sequence length="120" mass="13181">MDAPLRGKSTARAAWRRPAVSCLLLVFVLVLLISTTATVTATTVQSRQAGLSTSRQRGSGFRAWRRDVLRPDRTAGEAWAPPAPRGQQQRPRRALRSSLTHPDPVAPAQSPSFHDTSTRR</sequence>
<evidence type="ECO:0000313" key="2">
    <source>
        <dbReference type="EMBL" id="ACG31442.1"/>
    </source>
</evidence>
<organism evidence="2">
    <name type="scientific">Zea mays</name>
    <name type="common">Maize</name>
    <dbReference type="NCBI Taxonomy" id="4577"/>
    <lineage>
        <taxon>Eukaryota</taxon>
        <taxon>Viridiplantae</taxon>
        <taxon>Streptophyta</taxon>
        <taxon>Embryophyta</taxon>
        <taxon>Tracheophyta</taxon>
        <taxon>Spermatophyta</taxon>
        <taxon>Magnoliopsida</taxon>
        <taxon>Liliopsida</taxon>
        <taxon>Poales</taxon>
        <taxon>Poaceae</taxon>
        <taxon>PACMAD clade</taxon>
        <taxon>Panicoideae</taxon>
        <taxon>Andropogonodae</taxon>
        <taxon>Andropogoneae</taxon>
        <taxon>Tripsacinae</taxon>
        <taxon>Zea</taxon>
    </lineage>
</organism>